<feature type="region of interest" description="Disordered" evidence="1">
    <location>
        <begin position="108"/>
        <end position="127"/>
    </location>
</feature>
<dbReference type="Proteomes" id="UP001324380">
    <property type="component" value="Chromosome"/>
</dbReference>
<evidence type="ECO:0000313" key="4">
    <source>
        <dbReference type="Proteomes" id="UP001324380"/>
    </source>
</evidence>
<evidence type="ECO:0000256" key="1">
    <source>
        <dbReference type="SAM" id="MobiDB-lite"/>
    </source>
</evidence>
<sequence length="127" mass="13914">MKKLILVIALATSLSTLANAQQKTDKTPAEKAAHKTQNLQKNLKLTATQTKQVNALFLTEATRIDSLKANKAGKKANKEKHKAIEAQTDQKLNTILTADQQKALADFKAAKKEKHDKKKADTAAPKQ</sequence>
<reference evidence="3 4" key="1">
    <citation type="submission" date="2023-11" db="EMBL/GenBank/DDBJ databases">
        <title>Analysis of the Genomes of Mucilaginibacter gossypii cycad 4 and M. sabulilitoris SNA2: microbes with the potential for plant growth promotion.</title>
        <authorList>
            <person name="Hirsch A.M."/>
            <person name="Humm E."/>
            <person name="Rubbi M."/>
            <person name="Del Vecchio G."/>
            <person name="Ha S.M."/>
            <person name="Pellegrini M."/>
            <person name="Gunsalus R.P."/>
        </authorList>
    </citation>
    <scope>NUCLEOTIDE SEQUENCE [LARGE SCALE GENOMIC DNA]</scope>
    <source>
        <strain evidence="3 4">SNA2</strain>
    </source>
</reference>
<organism evidence="3 4">
    <name type="scientific">Mucilaginibacter sabulilitoris</name>
    <dbReference type="NCBI Taxonomy" id="1173583"/>
    <lineage>
        <taxon>Bacteria</taxon>
        <taxon>Pseudomonadati</taxon>
        <taxon>Bacteroidota</taxon>
        <taxon>Sphingobacteriia</taxon>
        <taxon>Sphingobacteriales</taxon>
        <taxon>Sphingobacteriaceae</taxon>
        <taxon>Mucilaginibacter</taxon>
    </lineage>
</organism>
<name>A0ABZ0TVA6_9SPHI</name>
<evidence type="ECO:0008006" key="5">
    <source>
        <dbReference type="Google" id="ProtNLM"/>
    </source>
</evidence>
<keyword evidence="2" id="KW-0732">Signal</keyword>
<dbReference type="RefSeq" id="WP_321565895.1">
    <property type="nucleotide sequence ID" value="NZ_CP139558.1"/>
</dbReference>
<proteinExistence type="predicted"/>
<accession>A0ABZ0TVA6</accession>
<evidence type="ECO:0000313" key="3">
    <source>
        <dbReference type="EMBL" id="WPU96807.1"/>
    </source>
</evidence>
<dbReference type="EMBL" id="CP139558">
    <property type="protein sequence ID" value="WPU96807.1"/>
    <property type="molecule type" value="Genomic_DNA"/>
</dbReference>
<protein>
    <recommendedName>
        <fullName evidence="5">LTXXQ motif family protein</fullName>
    </recommendedName>
</protein>
<keyword evidence="4" id="KW-1185">Reference proteome</keyword>
<evidence type="ECO:0000256" key="2">
    <source>
        <dbReference type="SAM" id="SignalP"/>
    </source>
</evidence>
<feature type="signal peptide" evidence="2">
    <location>
        <begin position="1"/>
        <end position="20"/>
    </location>
</feature>
<feature type="chain" id="PRO_5047274604" description="LTXXQ motif family protein" evidence="2">
    <location>
        <begin position="21"/>
        <end position="127"/>
    </location>
</feature>
<gene>
    <name evidence="3" type="ORF">SNE25_14890</name>
</gene>